<keyword evidence="5" id="KW-1185">Reference proteome</keyword>
<dbReference type="InterPro" id="IPR050570">
    <property type="entry name" value="Cell_wall_metabolism_enzyme"/>
</dbReference>
<dbReference type="InterPro" id="IPR016047">
    <property type="entry name" value="M23ase_b-sheet_dom"/>
</dbReference>
<evidence type="ECO:0000256" key="1">
    <source>
        <dbReference type="SAM" id="MobiDB-lite"/>
    </source>
</evidence>
<evidence type="ECO:0000313" key="4">
    <source>
        <dbReference type="EMBL" id="MBF9067841.1"/>
    </source>
</evidence>
<dbReference type="GO" id="GO:0004222">
    <property type="term" value="F:metalloendopeptidase activity"/>
    <property type="evidence" value="ECO:0007669"/>
    <property type="project" value="TreeGrafter"/>
</dbReference>
<keyword evidence="2" id="KW-1133">Transmembrane helix</keyword>
<feature type="domain" description="M23ase beta-sheet core" evidence="3">
    <location>
        <begin position="331"/>
        <end position="424"/>
    </location>
</feature>
<dbReference type="AlphaFoldDB" id="A0A931B010"/>
<evidence type="ECO:0000259" key="3">
    <source>
        <dbReference type="Pfam" id="PF01551"/>
    </source>
</evidence>
<proteinExistence type="predicted"/>
<sequence length="436" mass="46373">MGGSRPRARGVGGGPGIDTSTTSEQSSDRLIAKRLPGGTIQEFSCFRCFTGDTVTDTFPLSRWIGISVTTDTSWYGQETLVLPDHGRPYPEQWAHDPYSSQQLYASYDTCTAYDAYPAYDARSAPTHQPYEAYQAYHQQPYQPHLGYPEYHQAQPEYAAAFADQPTTTVPSVDFADATLVDVPVRHEETLPAADPATTPPVVGGRAAARGARRKATRRRSAVLTIVAPSAAVLGVAGAAAATIGPLHTHHHATTTASAPDAAQAQAKALTSAETRDAAERASRDEARTALQLRAAAAKKAAAEAPRFGLPIAYHTGLSALFGQAGTHWMQLHTGIDFPVPVGTPVHAVTGGSVSTEWNPFYGNMSKVTASDGTITWYCHLSAYRLHSGPVKVGDVIAYSGDTGNSTGPHLHFEVHPSGGPAVDPLPWLLARGLDPR</sequence>
<organism evidence="4 5">
    <name type="scientific">Streptacidiphilus fuscans</name>
    <dbReference type="NCBI Taxonomy" id="2789292"/>
    <lineage>
        <taxon>Bacteria</taxon>
        <taxon>Bacillati</taxon>
        <taxon>Actinomycetota</taxon>
        <taxon>Actinomycetes</taxon>
        <taxon>Kitasatosporales</taxon>
        <taxon>Streptomycetaceae</taxon>
        <taxon>Streptacidiphilus</taxon>
    </lineage>
</organism>
<dbReference type="PANTHER" id="PTHR21666:SF270">
    <property type="entry name" value="MUREIN HYDROLASE ACTIVATOR ENVC"/>
    <property type="match status" value="1"/>
</dbReference>
<protein>
    <submittedName>
        <fullName evidence="4">M23 family metallopeptidase</fullName>
    </submittedName>
</protein>
<dbReference type="CDD" id="cd12797">
    <property type="entry name" value="M23_peptidase"/>
    <property type="match status" value="1"/>
</dbReference>
<comment type="caution">
    <text evidence="4">The sequence shown here is derived from an EMBL/GenBank/DDBJ whole genome shotgun (WGS) entry which is preliminary data.</text>
</comment>
<accession>A0A931B010</accession>
<evidence type="ECO:0000313" key="5">
    <source>
        <dbReference type="Proteomes" id="UP000657385"/>
    </source>
</evidence>
<dbReference type="Proteomes" id="UP000657385">
    <property type="component" value="Unassembled WGS sequence"/>
</dbReference>
<feature type="region of interest" description="Disordered" evidence="1">
    <location>
        <begin position="191"/>
        <end position="215"/>
    </location>
</feature>
<keyword evidence="2" id="KW-0812">Transmembrane</keyword>
<name>A0A931B010_9ACTN</name>
<evidence type="ECO:0000256" key="2">
    <source>
        <dbReference type="SAM" id="Phobius"/>
    </source>
</evidence>
<keyword evidence="2" id="KW-0472">Membrane</keyword>
<dbReference type="InterPro" id="IPR011055">
    <property type="entry name" value="Dup_hybrid_motif"/>
</dbReference>
<feature type="compositionally biased region" description="Low complexity" evidence="1">
    <location>
        <begin position="191"/>
        <end position="209"/>
    </location>
</feature>
<feature type="transmembrane region" description="Helical" evidence="2">
    <location>
        <begin position="221"/>
        <end position="243"/>
    </location>
</feature>
<dbReference type="PANTHER" id="PTHR21666">
    <property type="entry name" value="PEPTIDASE-RELATED"/>
    <property type="match status" value="1"/>
</dbReference>
<feature type="region of interest" description="Disordered" evidence="1">
    <location>
        <begin position="1"/>
        <end position="28"/>
    </location>
</feature>
<dbReference type="SUPFAM" id="SSF51261">
    <property type="entry name" value="Duplicated hybrid motif"/>
    <property type="match status" value="1"/>
</dbReference>
<dbReference type="Gene3D" id="2.70.70.10">
    <property type="entry name" value="Glucose Permease (Domain IIA)"/>
    <property type="match status" value="1"/>
</dbReference>
<gene>
    <name evidence="4" type="ORF">I2501_07285</name>
</gene>
<dbReference type="Pfam" id="PF01551">
    <property type="entry name" value="Peptidase_M23"/>
    <property type="match status" value="1"/>
</dbReference>
<reference evidence="4" key="1">
    <citation type="submission" date="2020-11" db="EMBL/GenBank/DDBJ databases">
        <title>Isolation and identification of active actinomycetes.</title>
        <authorList>
            <person name="Yu B."/>
        </authorList>
    </citation>
    <scope>NUCLEOTIDE SEQUENCE</scope>
    <source>
        <strain evidence="4">NEAU-YB345</strain>
    </source>
</reference>
<dbReference type="EMBL" id="JADPRT010000003">
    <property type="protein sequence ID" value="MBF9067841.1"/>
    <property type="molecule type" value="Genomic_DNA"/>
</dbReference>